<dbReference type="InterPro" id="IPR011006">
    <property type="entry name" value="CheY-like_superfamily"/>
</dbReference>
<dbReference type="Gene3D" id="3.40.50.2300">
    <property type="match status" value="2"/>
</dbReference>
<evidence type="ECO:0000313" key="7">
    <source>
        <dbReference type="EMBL" id="ACI98936.1"/>
    </source>
</evidence>
<reference evidence="7 8" key="1">
    <citation type="journal article" date="2010" name="BMC Genomics">
        <title>Metabolic flexibility revealed in the genome of the cyst-forming alpha-1 proteobacterium Rhodospirillum centenum.</title>
        <authorList>
            <person name="Lu Y.K."/>
            <person name="Marden J."/>
            <person name="Han M."/>
            <person name="Swingley W.D."/>
            <person name="Mastrian S.D."/>
            <person name="Chowdhury S.R."/>
            <person name="Hao J."/>
            <person name="Helmy T."/>
            <person name="Kim S."/>
            <person name="Kurdoglu A.A."/>
            <person name="Matthies H.J."/>
            <person name="Rollo D."/>
            <person name="Stothard P."/>
            <person name="Blankenship R.E."/>
            <person name="Bauer C.E."/>
            <person name="Touchman J.W."/>
        </authorList>
    </citation>
    <scope>NUCLEOTIDE SEQUENCE [LARGE SCALE GENOMIC DNA]</scope>
    <source>
        <strain evidence="8">ATCC 51521 / SW</strain>
    </source>
</reference>
<keyword evidence="3" id="KW-0597">Phosphoprotein</keyword>
<dbReference type="PROSITE" id="PS50887">
    <property type="entry name" value="GGDEF"/>
    <property type="match status" value="1"/>
</dbReference>
<keyword evidence="8" id="KW-1185">Reference proteome</keyword>
<dbReference type="InterPro" id="IPR001789">
    <property type="entry name" value="Sig_transdc_resp-reg_receiver"/>
</dbReference>
<evidence type="ECO:0000259" key="5">
    <source>
        <dbReference type="PROSITE" id="PS50110"/>
    </source>
</evidence>
<dbReference type="InterPro" id="IPR000160">
    <property type="entry name" value="GGDEF_dom"/>
</dbReference>
<evidence type="ECO:0000256" key="4">
    <source>
        <dbReference type="SAM" id="MobiDB-lite"/>
    </source>
</evidence>
<name>B6IN39_RHOCS</name>
<dbReference type="GO" id="GO:0043709">
    <property type="term" value="P:cell adhesion involved in single-species biofilm formation"/>
    <property type="evidence" value="ECO:0007669"/>
    <property type="project" value="TreeGrafter"/>
</dbReference>
<dbReference type="SMART" id="SM00267">
    <property type="entry name" value="GGDEF"/>
    <property type="match status" value="1"/>
</dbReference>
<dbReference type="RefSeq" id="WP_012566722.1">
    <property type="nucleotide sequence ID" value="NC_011420.2"/>
</dbReference>
<protein>
    <recommendedName>
        <fullName evidence="1">diguanylate cyclase</fullName>
        <ecNumber evidence="1">2.7.7.65</ecNumber>
    </recommendedName>
</protein>
<dbReference type="FunFam" id="3.30.70.270:FF:000001">
    <property type="entry name" value="Diguanylate cyclase domain protein"/>
    <property type="match status" value="1"/>
</dbReference>
<dbReference type="STRING" id="414684.RC1_1532"/>
<dbReference type="NCBIfam" id="NF007135">
    <property type="entry name" value="PRK09581.1"/>
    <property type="match status" value="1"/>
</dbReference>
<dbReference type="EC" id="2.7.7.65" evidence="1"/>
<dbReference type="Gene3D" id="3.30.70.270">
    <property type="match status" value="1"/>
</dbReference>
<dbReference type="GO" id="GO:0052621">
    <property type="term" value="F:diguanylate cyclase activity"/>
    <property type="evidence" value="ECO:0007669"/>
    <property type="project" value="UniProtKB-EC"/>
</dbReference>
<dbReference type="InterPro" id="IPR043128">
    <property type="entry name" value="Rev_trsase/Diguanyl_cyclase"/>
</dbReference>
<dbReference type="KEGG" id="rce:RC1_1532"/>
<dbReference type="OrthoDB" id="9812260at2"/>
<dbReference type="EMBL" id="CP000613">
    <property type="protein sequence ID" value="ACI98936.1"/>
    <property type="molecule type" value="Genomic_DNA"/>
</dbReference>
<dbReference type="HOGENOM" id="CLU_000445_11_28_5"/>
<dbReference type="FunFam" id="3.40.50.2300:FF:000574">
    <property type="entry name" value="Response regulator PleD"/>
    <property type="match status" value="1"/>
</dbReference>
<dbReference type="AlphaFoldDB" id="B6IN39"/>
<feature type="domain" description="Response regulatory" evidence="5">
    <location>
        <begin position="157"/>
        <end position="273"/>
    </location>
</feature>
<evidence type="ECO:0000313" key="8">
    <source>
        <dbReference type="Proteomes" id="UP000001591"/>
    </source>
</evidence>
<dbReference type="GO" id="GO:1902201">
    <property type="term" value="P:negative regulation of bacterial-type flagellum-dependent cell motility"/>
    <property type="evidence" value="ECO:0007669"/>
    <property type="project" value="TreeGrafter"/>
</dbReference>
<dbReference type="SUPFAM" id="SSF55073">
    <property type="entry name" value="Nucleotide cyclase"/>
    <property type="match status" value="1"/>
</dbReference>
<evidence type="ECO:0000259" key="6">
    <source>
        <dbReference type="PROSITE" id="PS50887"/>
    </source>
</evidence>
<dbReference type="NCBIfam" id="TIGR00254">
    <property type="entry name" value="GGDEF"/>
    <property type="match status" value="1"/>
</dbReference>
<evidence type="ECO:0000256" key="1">
    <source>
        <dbReference type="ARBA" id="ARBA00012528"/>
    </source>
</evidence>
<dbReference type="PROSITE" id="PS50110">
    <property type="entry name" value="RESPONSE_REGULATORY"/>
    <property type="match status" value="2"/>
</dbReference>
<feature type="modified residue" description="4-aspartylphosphate" evidence="3">
    <location>
        <position position="53"/>
    </location>
</feature>
<accession>B6IN39</accession>
<dbReference type="eggNOG" id="COG0745">
    <property type="taxonomic scope" value="Bacteria"/>
</dbReference>
<dbReference type="CDD" id="cd01949">
    <property type="entry name" value="GGDEF"/>
    <property type="match status" value="1"/>
</dbReference>
<dbReference type="eggNOG" id="COG3706">
    <property type="taxonomic scope" value="Bacteria"/>
</dbReference>
<sequence length="482" mass="53389">MSARVLVVDDVVPNVKLLAAKLTREYFDVITAYGGPEALDKIRSQSPDIVLLDVMMPGMDGFEVCERIRSDPSVMHIPVVMVTALSDVADRVRGLEAGADDFLTKPVNDVALFARVRSLVRLKMMMDEWRLRESTSGQLGMLVATDSVQTQSAENSRILVVEDSSIDMDKIRETLARDRDGVVEAENCAAALELALSQDFELVIISLTLMREDGLRLCSQLRSHERTRQVPILLLADETDMDRVAKGLELGANDYVIKPIDRNELMARTRTQVRRKRYQDRLRSNYEQSLSLALTDSLTGLFNRRYLSAHLPRLLDRGGGNQKPVAALLFDIDHFKIVNDTWGHSAGDEVLREVAVRTSRNLRNFDLVTRLGGEEFVVVMPDTDLSSAMTVAERLRRRIADEPFKVTATAGTGEITVTISIGVAVADGTDGDGRGESGDSLLRRADTALYRVKRSGRNRVVADTRDQSEPAPEAFSGASGLR</sequence>
<dbReference type="GO" id="GO:0005886">
    <property type="term" value="C:plasma membrane"/>
    <property type="evidence" value="ECO:0007669"/>
    <property type="project" value="TreeGrafter"/>
</dbReference>
<proteinExistence type="predicted"/>
<dbReference type="InterPro" id="IPR029787">
    <property type="entry name" value="Nucleotide_cyclase"/>
</dbReference>
<organism evidence="7 8">
    <name type="scientific">Rhodospirillum centenum (strain ATCC 51521 / SW)</name>
    <dbReference type="NCBI Taxonomy" id="414684"/>
    <lineage>
        <taxon>Bacteria</taxon>
        <taxon>Pseudomonadati</taxon>
        <taxon>Pseudomonadota</taxon>
        <taxon>Alphaproteobacteria</taxon>
        <taxon>Rhodospirillales</taxon>
        <taxon>Rhodospirillaceae</taxon>
        <taxon>Rhodospirillum</taxon>
    </lineage>
</organism>
<feature type="domain" description="GGDEF" evidence="6">
    <location>
        <begin position="323"/>
        <end position="465"/>
    </location>
</feature>
<dbReference type="CDD" id="cd17538">
    <property type="entry name" value="REC_D1_PleD-like"/>
    <property type="match status" value="1"/>
</dbReference>
<feature type="region of interest" description="Disordered" evidence="4">
    <location>
        <begin position="459"/>
        <end position="482"/>
    </location>
</feature>
<evidence type="ECO:0000256" key="3">
    <source>
        <dbReference type="PROSITE-ProRule" id="PRU00169"/>
    </source>
</evidence>
<dbReference type="PANTHER" id="PTHR45138">
    <property type="entry name" value="REGULATORY COMPONENTS OF SENSORY TRANSDUCTION SYSTEM"/>
    <property type="match status" value="1"/>
</dbReference>
<dbReference type="Proteomes" id="UP000001591">
    <property type="component" value="Chromosome"/>
</dbReference>
<dbReference type="SMART" id="SM00448">
    <property type="entry name" value="REC"/>
    <property type="match status" value="2"/>
</dbReference>
<gene>
    <name evidence="7" type="ordered locus">RC1_1532</name>
</gene>
<dbReference type="GO" id="GO:0000160">
    <property type="term" value="P:phosphorelay signal transduction system"/>
    <property type="evidence" value="ECO:0007669"/>
    <property type="project" value="InterPro"/>
</dbReference>
<feature type="domain" description="Response regulatory" evidence="5">
    <location>
        <begin position="4"/>
        <end position="120"/>
    </location>
</feature>
<comment type="caution">
    <text evidence="3">Lacks conserved residue(s) required for the propagation of feature annotation.</text>
</comment>
<dbReference type="SUPFAM" id="SSF52172">
    <property type="entry name" value="CheY-like"/>
    <property type="match status" value="2"/>
</dbReference>
<comment type="catalytic activity">
    <reaction evidence="2">
        <text>2 GTP = 3',3'-c-di-GMP + 2 diphosphate</text>
        <dbReference type="Rhea" id="RHEA:24898"/>
        <dbReference type="ChEBI" id="CHEBI:33019"/>
        <dbReference type="ChEBI" id="CHEBI:37565"/>
        <dbReference type="ChEBI" id="CHEBI:58805"/>
        <dbReference type="EC" id="2.7.7.65"/>
    </reaction>
</comment>
<dbReference type="PANTHER" id="PTHR45138:SF9">
    <property type="entry name" value="DIGUANYLATE CYCLASE DGCM-RELATED"/>
    <property type="match status" value="1"/>
</dbReference>
<evidence type="ECO:0000256" key="2">
    <source>
        <dbReference type="ARBA" id="ARBA00034247"/>
    </source>
</evidence>
<dbReference type="InterPro" id="IPR050469">
    <property type="entry name" value="Diguanylate_Cyclase"/>
</dbReference>
<dbReference type="Pfam" id="PF00072">
    <property type="entry name" value="Response_reg"/>
    <property type="match status" value="2"/>
</dbReference>
<dbReference type="Pfam" id="PF00990">
    <property type="entry name" value="GGDEF"/>
    <property type="match status" value="1"/>
</dbReference>